<dbReference type="RefSeq" id="WP_207598936.1">
    <property type="nucleotide sequence ID" value="NZ_JAFNJU010000003.1"/>
</dbReference>
<evidence type="ECO:0000313" key="2">
    <source>
        <dbReference type="Proteomes" id="UP000664218"/>
    </source>
</evidence>
<reference evidence="1" key="1">
    <citation type="submission" date="2021-03" db="EMBL/GenBank/DDBJ databases">
        <title>Proteiniclasticum marinus sp. nov., isolated from tidal flat sediment.</title>
        <authorList>
            <person name="Namirimu T."/>
            <person name="Yang J.-A."/>
            <person name="Yang S.-H."/>
            <person name="Kim Y.-J."/>
            <person name="Kwon K.K."/>
        </authorList>
    </citation>
    <scope>NUCLEOTIDE SEQUENCE</scope>
    <source>
        <strain evidence="1">SCR006</strain>
    </source>
</reference>
<name>A0A939H9H0_9CLOT</name>
<dbReference type="InterPro" id="IPR025945">
    <property type="entry name" value="DHHW"/>
</dbReference>
<dbReference type="AlphaFoldDB" id="A0A939H9H0"/>
<evidence type="ECO:0008006" key="3">
    <source>
        <dbReference type="Google" id="ProtNLM"/>
    </source>
</evidence>
<proteinExistence type="predicted"/>
<dbReference type="Proteomes" id="UP000664218">
    <property type="component" value="Unassembled WGS sequence"/>
</dbReference>
<keyword evidence="2" id="KW-1185">Reference proteome</keyword>
<organism evidence="1 2">
    <name type="scientific">Proteiniclasticum aestuarii</name>
    <dbReference type="NCBI Taxonomy" id="2817862"/>
    <lineage>
        <taxon>Bacteria</taxon>
        <taxon>Bacillati</taxon>
        <taxon>Bacillota</taxon>
        <taxon>Clostridia</taxon>
        <taxon>Eubacteriales</taxon>
        <taxon>Clostridiaceae</taxon>
        <taxon>Proteiniclasticum</taxon>
    </lineage>
</organism>
<evidence type="ECO:0000313" key="1">
    <source>
        <dbReference type="EMBL" id="MBO1264423.1"/>
    </source>
</evidence>
<comment type="caution">
    <text evidence="1">The sequence shown here is derived from an EMBL/GenBank/DDBJ whole genome shotgun (WGS) entry which is preliminary data.</text>
</comment>
<gene>
    <name evidence="1" type="ORF">J3A84_05130</name>
</gene>
<protein>
    <recommendedName>
        <fullName evidence="3">DHHW protein</fullName>
    </recommendedName>
</protein>
<dbReference type="EMBL" id="JAFNJU010000003">
    <property type="protein sequence ID" value="MBO1264423.1"/>
    <property type="molecule type" value="Genomic_DNA"/>
</dbReference>
<accession>A0A939H9H0</accession>
<dbReference type="Pfam" id="PF14286">
    <property type="entry name" value="DHHW"/>
    <property type="match status" value="1"/>
</dbReference>
<sequence length="373" mass="43141">MKQEKKKMLLLLVLGILLIPLATNILFPSRKFSDLENRVLTQEIRWDRDLLKSGVLAERVEAYVQDQFPLRDLLINLKSDVEVLLGKEENNGVYKGQDGYLFRKPGVYKEKILSDNLKALDILSQKLEGSLSVILAPPSSMVLTEKLPAFVNADKENAYYEQILNTFGESQVVPVLLKLLEKNQEKVYFRTDHHWSQYGAYVAYEELMHTLSLEPVDNSSFAVYKTSGFQGTLYSRFRGTFIEGEDFVHYESEGSSYQVEFVAENRLEDGILFRENLNTRDKYKVYLDGNYPLIQIRNPEARYQEKVLVLKDSYANAMAPYLAESFQEVHYMDLRYNNASLSDYIEQEDFTRVVLLYGMDSIGEDPNLRKLGY</sequence>